<reference evidence="3" key="2">
    <citation type="journal article" date="2018" name="Plant J.">
        <title>The Sorghum bicolor reference genome: improved assembly, gene annotations, a transcriptome atlas, and signatures of genome organization.</title>
        <authorList>
            <person name="McCormick R.F."/>
            <person name="Truong S.K."/>
            <person name="Sreedasyam A."/>
            <person name="Jenkins J."/>
            <person name="Shu S."/>
            <person name="Sims D."/>
            <person name="Kennedy M."/>
            <person name="Amirebrahimi M."/>
            <person name="Weers B.D."/>
            <person name="McKinley B."/>
            <person name="Mattison A."/>
            <person name="Morishige D.T."/>
            <person name="Grimwood J."/>
            <person name="Schmutz J."/>
            <person name="Mullet J.E."/>
        </authorList>
    </citation>
    <scope>NUCLEOTIDE SEQUENCE [LARGE SCALE GENOMIC DNA]</scope>
    <source>
        <strain evidence="3">cv. BTx623</strain>
    </source>
</reference>
<feature type="domain" description="AB hydrolase-1" evidence="1">
    <location>
        <begin position="187"/>
        <end position="437"/>
    </location>
</feature>
<dbReference type="InterPro" id="IPR029058">
    <property type="entry name" value="AB_hydrolase_fold"/>
</dbReference>
<dbReference type="AlphaFoldDB" id="A0A1W0W846"/>
<dbReference type="KEGG" id="sbi:8074469"/>
<keyword evidence="3" id="KW-1185">Reference proteome</keyword>
<protein>
    <recommendedName>
        <fullName evidence="1">AB hydrolase-1 domain-containing protein</fullName>
    </recommendedName>
</protein>
<sequence length="480" mass="52844">MATLPSASRWSSSTAWPRRAAGAASTALAAAVFAVLDVADALLCFVYALLDGILEDSPVRCYCHRSYDDQVDGGDHEHEEVSGTLYARGRRSAVRDAILYLLRHVVGRRGRAPPDETVAPCKWRSPRWSDCACKSCVAWRGGEGEGGGGGGEGGRLHVVVKEPQPYRKDAGRKQSETTTTRDPENAIFVHGFTSSSSFWAETVFRESSSVLHDYRLFAVDLLGFGRSPKPANCKYRVRDHVEAIERSLGEPPQSLMSGSGSFHLVAHSMGCIIALALAAKHPTRVKSITLVAPPYFLACEQKQASQVALNRLAEKKLWPPLLFGSAVMSWYEHVGRTVCLVVCKNHLLWEWLFSLFTGNNTGVDFRVRDLTKHTHHSAWHTMHNVICGGAALQDTNLEAVAAAGIPVQAVHGADDQVVPVECSRHLKAKLPRAKLRVNVMDRRDHATVVLGRERDFAEELKAFWVWGSATPSTKRRFRGC</sequence>
<dbReference type="Gramene" id="OQU90495">
    <property type="protein sequence ID" value="OQU90495"/>
    <property type="gene ID" value="SORBI_3002G422200"/>
</dbReference>
<gene>
    <name evidence="2" type="ORF">SORBI_3002G422200</name>
</gene>
<evidence type="ECO:0000259" key="1">
    <source>
        <dbReference type="Pfam" id="PF00561"/>
    </source>
</evidence>
<dbReference type="GO" id="GO:0016787">
    <property type="term" value="F:hydrolase activity"/>
    <property type="evidence" value="ECO:0000318"/>
    <property type="project" value="GO_Central"/>
</dbReference>
<dbReference type="PANTHER" id="PTHR43689">
    <property type="entry name" value="HYDROLASE"/>
    <property type="match status" value="1"/>
</dbReference>
<accession>A0A1W0W846</accession>
<dbReference type="SUPFAM" id="SSF53474">
    <property type="entry name" value="alpha/beta-Hydrolases"/>
    <property type="match status" value="1"/>
</dbReference>
<evidence type="ECO:0000313" key="2">
    <source>
        <dbReference type="EMBL" id="OQU90495.1"/>
    </source>
</evidence>
<dbReference type="PANTHER" id="PTHR43689:SF14">
    <property type="entry name" value="LYSOPHOSPHOLIPASE BODYGUARD 4-RELATED"/>
    <property type="match status" value="1"/>
</dbReference>
<evidence type="ECO:0000313" key="3">
    <source>
        <dbReference type="Proteomes" id="UP000000768"/>
    </source>
</evidence>
<dbReference type="eggNOG" id="KOG1454">
    <property type="taxonomic scope" value="Eukaryota"/>
</dbReference>
<dbReference type="Proteomes" id="UP000000768">
    <property type="component" value="Chromosome 2"/>
</dbReference>
<dbReference type="OrthoDB" id="284184at2759"/>
<dbReference type="OMA" id="CGGAKFM"/>
<dbReference type="Pfam" id="PF00561">
    <property type="entry name" value="Abhydrolase_1"/>
    <property type="match status" value="1"/>
</dbReference>
<dbReference type="EMBL" id="CM000761">
    <property type="protein sequence ID" value="OQU90495.1"/>
    <property type="molecule type" value="Genomic_DNA"/>
</dbReference>
<dbReference type="PRINTS" id="PR00111">
    <property type="entry name" value="ABHYDROLASE"/>
</dbReference>
<reference evidence="2 3" key="1">
    <citation type="journal article" date="2009" name="Nature">
        <title>The Sorghum bicolor genome and the diversification of grasses.</title>
        <authorList>
            <person name="Paterson A.H."/>
            <person name="Bowers J.E."/>
            <person name="Bruggmann R."/>
            <person name="Dubchak I."/>
            <person name="Grimwood J."/>
            <person name="Gundlach H."/>
            <person name="Haberer G."/>
            <person name="Hellsten U."/>
            <person name="Mitros T."/>
            <person name="Poliakov A."/>
            <person name="Schmutz J."/>
            <person name="Spannagl M."/>
            <person name="Tang H."/>
            <person name="Wang X."/>
            <person name="Wicker T."/>
            <person name="Bharti A.K."/>
            <person name="Chapman J."/>
            <person name="Feltus F.A."/>
            <person name="Gowik U."/>
            <person name="Grigoriev I.V."/>
            <person name="Lyons E."/>
            <person name="Maher C.A."/>
            <person name="Martis M."/>
            <person name="Narechania A."/>
            <person name="Otillar R.P."/>
            <person name="Penning B.W."/>
            <person name="Salamov A.A."/>
            <person name="Wang Y."/>
            <person name="Zhang L."/>
            <person name="Carpita N.C."/>
            <person name="Freeling M."/>
            <person name="Gingle A.R."/>
            <person name="Hash C.T."/>
            <person name="Keller B."/>
            <person name="Klein P."/>
            <person name="Kresovich S."/>
            <person name="McCann M.C."/>
            <person name="Ming R."/>
            <person name="Peterson D.G."/>
            <person name="Mehboob-ur-Rahman"/>
            <person name="Ware D."/>
            <person name="Westhoff P."/>
            <person name="Mayer K.F."/>
            <person name="Messing J."/>
            <person name="Rokhsar D.S."/>
        </authorList>
    </citation>
    <scope>NUCLEOTIDE SEQUENCE [LARGE SCALE GENOMIC DNA]</scope>
    <source>
        <strain evidence="3">cv. BTx623</strain>
    </source>
</reference>
<dbReference type="InterPro" id="IPR000073">
    <property type="entry name" value="AB_hydrolase_1"/>
</dbReference>
<organism evidence="2 3">
    <name type="scientific">Sorghum bicolor</name>
    <name type="common">Sorghum</name>
    <name type="synonym">Sorghum vulgare</name>
    <dbReference type="NCBI Taxonomy" id="4558"/>
    <lineage>
        <taxon>Eukaryota</taxon>
        <taxon>Viridiplantae</taxon>
        <taxon>Streptophyta</taxon>
        <taxon>Embryophyta</taxon>
        <taxon>Tracheophyta</taxon>
        <taxon>Spermatophyta</taxon>
        <taxon>Magnoliopsida</taxon>
        <taxon>Liliopsida</taxon>
        <taxon>Poales</taxon>
        <taxon>Poaceae</taxon>
        <taxon>PACMAD clade</taxon>
        <taxon>Panicoideae</taxon>
        <taxon>Andropogonodae</taxon>
        <taxon>Andropogoneae</taxon>
        <taxon>Sorghinae</taxon>
        <taxon>Sorghum</taxon>
    </lineage>
</organism>
<name>A0A1W0W846_SORBI</name>
<dbReference type="Gene3D" id="3.40.50.1820">
    <property type="entry name" value="alpha/beta hydrolase"/>
    <property type="match status" value="1"/>
</dbReference>
<dbReference type="InParanoid" id="A0A1W0W846"/>
<dbReference type="STRING" id="4558.A0A1W0W846"/>
<dbReference type="FunCoup" id="A0A1W0W846">
    <property type="interactions" value="2"/>
</dbReference>
<proteinExistence type="predicted"/>